<feature type="domain" description="Metallo-beta-lactamase" evidence="1">
    <location>
        <begin position="46"/>
        <end position="88"/>
    </location>
</feature>
<reference evidence="2" key="1">
    <citation type="journal article" date="2014" name="Front. Microbiol.">
        <title>High frequency of phylogenetically diverse reductive dehalogenase-homologous genes in deep subseafloor sedimentary metagenomes.</title>
        <authorList>
            <person name="Kawai M."/>
            <person name="Futagami T."/>
            <person name="Toyoda A."/>
            <person name="Takaki Y."/>
            <person name="Nishi S."/>
            <person name="Hori S."/>
            <person name="Arai W."/>
            <person name="Tsubouchi T."/>
            <person name="Morono Y."/>
            <person name="Uchiyama I."/>
            <person name="Ito T."/>
            <person name="Fujiyama A."/>
            <person name="Inagaki F."/>
            <person name="Takami H."/>
        </authorList>
    </citation>
    <scope>NUCLEOTIDE SEQUENCE</scope>
    <source>
        <strain evidence="2">Expedition CK06-06</strain>
    </source>
</reference>
<gene>
    <name evidence="2" type="ORF">S06H3_55284</name>
</gene>
<organism evidence="2">
    <name type="scientific">marine sediment metagenome</name>
    <dbReference type="NCBI Taxonomy" id="412755"/>
    <lineage>
        <taxon>unclassified sequences</taxon>
        <taxon>metagenomes</taxon>
        <taxon>ecological metagenomes</taxon>
    </lineage>
</organism>
<dbReference type="SUPFAM" id="SSF56281">
    <property type="entry name" value="Metallo-hydrolase/oxidoreductase"/>
    <property type="match status" value="1"/>
</dbReference>
<proteinExistence type="predicted"/>
<name>X1PL83_9ZZZZ</name>
<feature type="non-terminal residue" evidence="2">
    <location>
        <position position="88"/>
    </location>
</feature>
<sequence>MKIRILGCGTSTGVPVIGCKCSACSSTHPGNKRTRSSIALELPEKTILIDTSTDLRIQALASKLTRVNAVLYTHYHADHVHGIDDLRS</sequence>
<dbReference type="PANTHER" id="PTHR42663:SF6">
    <property type="entry name" value="HYDROLASE C777.06C-RELATED"/>
    <property type="match status" value="1"/>
</dbReference>
<dbReference type="InterPro" id="IPR036866">
    <property type="entry name" value="RibonucZ/Hydroxyglut_hydro"/>
</dbReference>
<dbReference type="InterPro" id="IPR001279">
    <property type="entry name" value="Metallo-B-lactamas"/>
</dbReference>
<evidence type="ECO:0000313" key="2">
    <source>
        <dbReference type="EMBL" id="GAI56987.1"/>
    </source>
</evidence>
<accession>X1PL83</accession>
<dbReference type="PANTHER" id="PTHR42663">
    <property type="entry name" value="HYDROLASE C777.06C-RELATED-RELATED"/>
    <property type="match status" value="1"/>
</dbReference>
<comment type="caution">
    <text evidence="2">The sequence shown here is derived from an EMBL/GenBank/DDBJ whole genome shotgun (WGS) entry which is preliminary data.</text>
</comment>
<dbReference type="CDD" id="cd16279">
    <property type="entry name" value="metallo-hydrolase-like_MBL-fold"/>
    <property type="match status" value="1"/>
</dbReference>
<dbReference type="EMBL" id="BARV01035427">
    <property type="protein sequence ID" value="GAI56987.1"/>
    <property type="molecule type" value="Genomic_DNA"/>
</dbReference>
<evidence type="ECO:0000259" key="1">
    <source>
        <dbReference type="Pfam" id="PF12706"/>
    </source>
</evidence>
<dbReference type="Gene3D" id="3.60.15.10">
    <property type="entry name" value="Ribonuclease Z/Hydroxyacylglutathione hydrolase-like"/>
    <property type="match status" value="1"/>
</dbReference>
<protein>
    <recommendedName>
        <fullName evidence="1">Metallo-beta-lactamase domain-containing protein</fullName>
    </recommendedName>
</protein>
<dbReference type="AlphaFoldDB" id="X1PL83"/>
<dbReference type="Pfam" id="PF12706">
    <property type="entry name" value="Lactamase_B_2"/>
    <property type="match status" value="1"/>
</dbReference>